<organism evidence="3 4">
    <name type="scientific">Thermanaerovibrio acidaminovorans (strain ATCC 49978 / DSM 6589 / Su883)</name>
    <name type="common">Selenomonas acidaminovorans</name>
    <dbReference type="NCBI Taxonomy" id="525903"/>
    <lineage>
        <taxon>Bacteria</taxon>
        <taxon>Thermotogati</taxon>
        <taxon>Synergistota</taxon>
        <taxon>Synergistia</taxon>
        <taxon>Synergistales</taxon>
        <taxon>Synergistaceae</taxon>
        <taxon>Thermanaerovibrio</taxon>
    </lineage>
</organism>
<gene>
    <name evidence="1" type="primary">rlpA</name>
    <name evidence="3" type="ordered locus">Taci_1000</name>
</gene>
<comment type="function">
    <text evidence="1">Lytic transglycosylase with a strong preference for naked glycan strands that lack stem peptides.</text>
</comment>
<protein>
    <recommendedName>
        <fullName evidence="1">Probable endolytic peptidoglycan transglycosylase RlpA</fullName>
        <ecNumber evidence="1">4.2.2.-</ecNumber>
    </recommendedName>
</protein>
<dbReference type="GO" id="GO:0008932">
    <property type="term" value="F:lytic endotransglycosylase activity"/>
    <property type="evidence" value="ECO:0007669"/>
    <property type="project" value="UniProtKB-UniRule"/>
</dbReference>
<dbReference type="EC" id="4.2.2.-" evidence="1"/>
<accession>D1B5E1</accession>
<dbReference type="CDD" id="cd22268">
    <property type="entry name" value="DPBB_RlpA-like"/>
    <property type="match status" value="1"/>
</dbReference>
<dbReference type="eggNOG" id="COG0797">
    <property type="taxonomic scope" value="Bacteria"/>
</dbReference>
<dbReference type="InterPro" id="IPR036908">
    <property type="entry name" value="RlpA-like_sf"/>
</dbReference>
<name>D1B5E1_THEAS</name>
<comment type="similarity">
    <text evidence="1">Belongs to the RlpA family.</text>
</comment>
<evidence type="ECO:0000313" key="3">
    <source>
        <dbReference type="EMBL" id="ACZ19232.1"/>
    </source>
</evidence>
<sequence>MGLLPALGWAVGPSVVEEEGSGLVWRLFGEELWRFPPSLGDKAMAAAEELNVALARGFSLSDLKVVESQGGWSLMVGSCGVITFLSEDSGLLRLPPRVTALLVLSRIYDVLGASCGAVAEGDSRFRLRGGSVATGKISWYGGESFVGRRFSNGEVYTGNELVAAAKDLPFGTLLRIKNPATGKTIVVRVVDRFREHKGRILDVSKAAAEMLGFKAQGIANVLVEVIGHVKKVGGK</sequence>
<dbReference type="SUPFAM" id="SSF50685">
    <property type="entry name" value="Barwin-like endoglucanases"/>
    <property type="match status" value="1"/>
</dbReference>
<dbReference type="InterPro" id="IPR009009">
    <property type="entry name" value="RlpA-like_DPBB"/>
</dbReference>
<evidence type="ECO:0000259" key="2">
    <source>
        <dbReference type="Pfam" id="PF03330"/>
    </source>
</evidence>
<feature type="domain" description="RlpA-like protein double-psi beta-barrel" evidence="2">
    <location>
        <begin position="133"/>
        <end position="222"/>
    </location>
</feature>
<keyword evidence="1" id="KW-0456">Lyase</keyword>
<dbReference type="OrthoDB" id="9798935at2"/>
<dbReference type="PANTHER" id="PTHR34183:SF1">
    <property type="entry name" value="ENDOLYTIC PEPTIDOGLYCAN TRANSGLYCOSYLASE RLPA"/>
    <property type="match status" value="1"/>
</dbReference>
<evidence type="ECO:0000256" key="1">
    <source>
        <dbReference type="HAMAP-Rule" id="MF_02071"/>
    </source>
</evidence>
<dbReference type="EnsemblBacteria" id="ACZ19232">
    <property type="protein sequence ID" value="ACZ19232"/>
    <property type="gene ID" value="Taci_1000"/>
</dbReference>
<dbReference type="KEGG" id="tai:Taci_1000"/>
<proteinExistence type="inferred from homology"/>
<dbReference type="GO" id="GO:0000270">
    <property type="term" value="P:peptidoglycan metabolic process"/>
    <property type="evidence" value="ECO:0007669"/>
    <property type="project" value="UniProtKB-UniRule"/>
</dbReference>
<dbReference type="InterPro" id="IPR034718">
    <property type="entry name" value="RlpA"/>
</dbReference>
<dbReference type="Gene3D" id="2.40.40.10">
    <property type="entry name" value="RlpA-like domain"/>
    <property type="match status" value="1"/>
</dbReference>
<keyword evidence="3" id="KW-0449">Lipoprotein</keyword>
<dbReference type="HOGENOM" id="CLU_1179752_0_0_0"/>
<dbReference type="HAMAP" id="MF_02071">
    <property type="entry name" value="RlpA"/>
    <property type="match status" value="1"/>
</dbReference>
<dbReference type="STRING" id="525903.Taci_1000"/>
<keyword evidence="4" id="KW-1185">Reference proteome</keyword>
<dbReference type="Proteomes" id="UP000002030">
    <property type="component" value="Chromosome"/>
</dbReference>
<evidence type="ECO:0000313" key="4">
    <source>
        <dbReference type="Proteomes" id="UP000002030"/>
    </source>
</evidence>
<dbReference type="GO" id="GO:0071555">
    <property type="term" value="P:cell wall organization"/>
    <property type="evidence" value="ECO:0007669"/>
    <property type="project" value="UniProtKB-KW"/>
</dbReference>
<dbReference type="AlphaFoldDB" id="D1B5E1"/>
<keyword evidence="1" id="KW-0961">Cell wall biogenesis/degradation</keyword>
<reference evidence="3 4" key="1">
    <citation type="journal article" date="2009" name="Stand. Genomic Sci.">
        <title>Complete genome sequence of Thermanaerovibrio acidaminovorans type strain (Su883).</title>
        <authorList>
            <person name="Chovatia M."/>
            <person name="Sikorski J."/>
            <person name="Schroder M."/>
            <person name="Lapidus A."/>
            <person name="Nolan M."/>
            <person name="Tice H."/>
            <person name="Glavina Del Rio T."/>
            <person name="Copeland A."/>
            <person name="Cheng J.F."/>
            <person name="Lucas S."/>
            <person name="Chen F."/>
            <person name="Bruce D."/>
            <person name="Goodwin L."/>
            <person name="Pitluck S."/>
            <person name="Ivanova N."/>
            <person name="Mavromatis K."/>
            <person name="Ovchinnikova G."/>
            <person name="Pati A."/>
            <person name="Chen A."/>
            <person name="Palaniappan K."/>
            <person name="Land M."/>
            <person name="Hauser L."/>
            <person name="Chang Y.J."/>
            <person name="Jeffries C.D."/>
            <person name="Chain P."/>
            <person name="Saunders E."/>
            <person name="Detter J.C."/>
            <person name="Brettin T."/>
            <person name="Rohde M."/>
            <person name="Goker M."/>
            <person name="Spring S."/>
            <person name="Bristow J."/>
            <person name="Markowitz V."/>
            <person name="Hugenholtz P."/>
            <person name="Kyrpides N.C."/>
            <person name="Klenk H.P."/>
            <person name="Eisen J.A."/>
        </authorList>
    </citation>
    <scope>NUCLEOTIDE SEQUENCE [LARGE SCALE GENOMIC DNA]</scope>
    <source>
        <strain evidence="4">ATCC 49978 / DSM 6589 / Su883</strain>
    </source>
</reference>
<dbReference type="RefSeq" id="WP_012869747.1">
    <property type="nucleotide sequence ID" value="NC_013522.1"/>
</dbReference>
<dbReference type="Pfam" id="PF03330">
    <property type="entry name" value="DPBB_1"/>
    <property type="match status" value="1"/>
</dbReference>
<dbReference type="PANTHER" id="PTHR34183">
    <property type="entry name" value="ENDOLYTIC PEPTIDOGLYCAN TRANSGLYCOSYLASE RLPA"/>
    <property type="match status" value="1"/>
</dbReference>
<dbReference type="EMBL" id="CP001818">
    <property type="protein sequence ID" value="ACZ19232.1"/>
    <property type="molecule type" value="Genomic_DNA"/>
</dbReference>